<dbReference type="PANTHER" id="PTHR30419">
    <property type="entry name" value="HTH-TYPE TRANSCRIPTIONAL REGULATOR YBHD"/>
    <property type="match status" value="1"/>
</dbReference>
<dbReference type="InterPro" id="IPR000847">
    <property type="entry name" value="LysR_HTH_N"/>
</dbReference>
<evidence type="ECO:0000256" key="4">
    <source>
        <dbReference type="ARBA" id="ARBA00023163"/>
    </source>
</evidence>
<evidence type="ECO:0000256" key="3">
    <source>
        <dbReference type="ARBA" id="ARBA00023125"/>
    </source>
</evidence>
<reference evidence="6 7" key="1">
    <citation type="submission" date="2023-10" db="EMBL/GenBank/DDBJ databases">
        <title>Surface-active antibiotics is a multifunctional adaptation for post-fire microbes.</title>
        <authorList>
            <person name="Liu M.D."/>
            <person name="Du Y."/>
            <person name="Koupaei S.K."/>
            <person name="Kim N.R."/>
            <person name="Zhang W."/>
            <person name="Traxler M.F."/>
        </authorList>
    </citation>
    <scope>NUCLEOTIDE SEQUENCE [LARGE SCALE GENOMIC DNA]</scope>
    <source>
        <strain evidence="6 7">F3</strain>
    </source>
</reference>
<dbReference type="EMBL" id="CP136512">
    <property type="protein sequence ID" value="WOD15562.1"/>
    <property type="molecule type" value="Genomic_DNA"/>
</dbReference>
<dbReference type="Pfam" id="PF03466">
    <property type="entry name" value="LysR_substrate"/>
    <property type="match status" value="1"/>
</dbReference>
<keyword evidence="3" id="KW-0238">DNA-binding</keyword>
<dbReference type="Proteomes" id="UP001302652">
    <property type="component" value="Chromosome 2"/>
</dbReference>
<dbReference type="InterPro" id="IPR005119">
    <property type="entry name" value="LysR_subst-bd"/>
</dbReference>
<sequence>MALTQPGASKALQEIETTFGTTLFNRTNRGLVPNEIGHCVIRYARLIHTDLSHLREEIVGIMRGHGGRVAVGSIMGAVPLVTEAISSLVERHPGMSVEIVEDTSATLLSMIDAGRLDLAICRTTISQTPHLYDSIDLQEETLAVVANVQHPLARAKKLTLRDLSGYRWVVYRANMPMRLLLEREFRDARIRFPVHLLETTSILATLTLLQLNPSFVALVSIDVARFFAGQGMTRSLPLVFASQSEPYELVTRKGAPVSAGARLLIDELIGARAGKA</sequence>
<keyword evidence="2" id="KW-0805">Transcription regulation</keyword>
<evidence type="ECO:0000313" key="7">
    <source>
        <dbReference type="Proteomes" id="UP001302652"/>
    </source>
</evidence>
<proteinExistence type="inferred from homology"/>
<name>A0ABZ0EH77_9BURK</name>
<evidence type="ECO:0000313" key="6">
    <source>
        <dbReference type="EMBL" id="WOD15562.1"/>
    </source>
</evidence>
<comment type="similarity">
    <text evidence="1">Belongs to the LysR transcriptional regulatory family.</text>
</comment>
<evidence type="ECO:0000256" key="1">
    <source>
        <dbReference type="ARBA" id="ARBA00009437"/>
    </source>
</evidence>
<organism evidence="6 7">
    <name type="scientific">Paraburkholderia kirstenboschensis</name>
    <dbReference type="NCBI Taxonomy" id="1245436"/>
    <lineage>
        <taxon>Bacteria</taxon>
        <taxon>Pseudomonadati</taxon>
        <taxon>Pseudomonadota</taxon>
        <taxon>Betaproteobacteria</taxon>
        <taxon>Burkholderiales</taxon>
        <taxon>Burkholderiaceae</taxon>
        <taxon>Paraburkholderia</taxon>
    </lineage>
</organism>
<dbReference type="RefSeq" id="WP_317017875.1">
    <property type="nucleotide sequence ID" value="NZ_CP136512.1"/>
</dbReference>
<gene>
    <name evidence="6" type="ORF">RW095_20025</name>
</gene>
<dbReference type="InterPro" id="IPR036388">
    <property type="entry name" value="WH-like_DNA-bd_sf"/>
</dbReference>
<protein>
    <submittedName>
        <fullName evidence="6">LysR substrate-binding domain-containing protein</fullName>
    </submittedName>
</protein>
<dbReference type="InterPro" id="IPR050950">
    <property type="entry name" value="HTH-type_LysR_regulators"/>
</dbReference>
<evidence type="ECO:0000259" key="5">
    <source>
        <dbReference type="PROSITE" id="PS50931"/>
    </source>
</evidence>
<dbReference type="SUPFAM" id="SSF46785">
    <property type="entry name" value="Winged helix' DNA-binding domain"/>
    <property type="match status" value="1"/>
</dbReference>
<dbReference type="Gene3D" id="3.40.190.290">
    <property type="match status" value="1"/>
</dbReference>
<dbReference type="PROSITE" id="PS50931">
    <property type="entry name" value="HTH_LYSR"/>
    <property type="match status" value="1"/>
</dbReference>
<evidence type="ECO:0000256" key="2">
    <source>
        <dbReference type="ARBA" id="ARBA00023015"/>
    </source>
</evidence>
<keyword evidence="7" id="KW-1185">Reference proteome</keyword>
<dbReference type="Pfam" id="PF00126">
    <property type="entry name" value="HTH_1"/>
    <property type="match status" value="1"/>
</dbReference>
<accession>A0ABZ0EH77</accession>
<dbReference type="InterPro" id="IPR036390">
    <property type="entry name" value="WH_DNA-bd_sf"/>
</dbReference>
<feature type="domain" description="HTH lysR-type" evidence="5">
    <location>
        <begin position="1"/>
        <end position="34"/>
    </location>
</feature>
<dbReference type="Gene3D" id="1.10.10.10">
    <property type="entry name" value="Winged helix-like DNA-binding domain superfamily/Winged helix DNA-binding domain"/>
    <property type="match status" value="1"/>
</dbReference>
<keyword evidence="4" id="KW-0804">Transcription</keyword>
<dbReference type="SUPFAM" id="SSF53850">
    <property type="entry name" value="Periplasmic binding protein-like II"/>
    <property type="match status" value="1"/>
</dbReference>